<protein>
    <submittedName>
        <fullName evidence="1">Uncharacterized protein</fullName>
    </submittedName>
</protein>
<dbReference type="EMBL" id="FQUQ01000005">
    <property type="protein sequence ID" value="SHG32955.1"/>
    <property type="molecule type" value="Genomic_DNA"/>
</dbReference>
<accession>A0A1M5IXU1</accession>
<dbReference type="Proteomes" id="UP000184287">
    <property type="component" value="Unassembled WGS sequence"/>
</dbReference>
<dbReference type="STRING" id="288992.SAMN04488522_105104"/>
<keyword evidence="2" id="KW-1185">Reference proteome</keyword>
<evidence type="ECO:0000313" key="2">
    <source>
        <dbReference type="Proteomes" id="UP000184287"/>
    </source>
</evidence>
<evidence type="ECO:0000313" key="1">
    <source>
        <dbReference type="EMBL" id="SHG32955.1"/>
    </source>
</evidence>
<dbReference type="AlphaFoldDB" id="A0A1M5IXU1"/>
<sequence>MGQDLKYMITWDDLEVPINIVHFKEGNALVFPFLMEDSDYERMSELAKDSDETIYDFLDSVMCGGHLCAIEYPTKNLFLFIQDANLESLEIIAYREILEIPYDLGGPILFVDGKIVSSKDIEIVVVQAQISDEIPLNFITHDEQKYWSYEGAEYYYLMALKNSIPNQDKV</sequence>
<gene>
    <name evidence="1" type="ORF">SAMN04488522_105104</name>
</gene>
<name>A0A1M5IXU1_9SPHI</name>
<proteinExistence type="predicted"/>
<organism evidence="1 2">
    <name type="scientific">Pedobacter caeni</name>
    <dbReference type="NCBI Taxonomy" id="288992"/>
    <lineage>
        <taxon>Bacteria</taxon>
        <taxon>Pseudomonadati</taxon>
        <taxon>Bacteroidota</taxon>
        <taxon>Sphingobacteriia</taxon>
        <taxon>Sphingobacteriales</taxon>
        <taxon>Sphingobacteriaceae</taxon>
        <taxon>Pedobacter</taxon>
    </lineage>
</organism>
<reference evidence="2" key="1">
    <citation type="submission" date="2016-11" db="EMBL/GenBank/DDBJ databases">
        <authorList>
            <person name="Varghese N."/>
            <person name="Submissions S."/>
        </authorList>
    </citation>
    <scope>NUCLEOTIDE SEQUENCE [LARGE SCALE GENOMIC DNA]</scope>
    <source>
        <strain evidence="2">DSM 16990</strain>
    </source>
</reference>